<keyword evidence="2" id="KW-1185">Reference proteome</keyword>
<protein>
    <submittedName>
        <fullName evidence="1">DUF2794 domain-containing protein</fullName>
    </submittedName>
</protein>
<reference evidence="1" key="1">
    <citation type="submission" date="2022-06" db="EMBL/GenBank/DDBJ databases">
        <title>Sneathiella actinostolidae sp. nov., isolated from a sea anemonein the Western Pacific Ocean.</title>
        <authorList>
            <person name="Wei M.J."/>
        </authorList>
    </citation>
    <scope>NUCLEOTIDE SEQUENCE</scope>
    <source>
        <strain evidence="1">PHK-P5</strain>
    </source>
</reference>
<evidence type="ECO:0000313" key="1">
    <source>
        <dbReference type="EMBL" id="USG60789.1"/>
    </source>
</evidence>
<gene>
    <name evidence="1" type="ORF">NBZ79_16645</name>
</gene>
<dbReference type="Proteomes" id="UP001056291">
    <property type="component" value="Chromosome"/>
</dbReference>
<organism evidence="1 2">
    <name type="scientific">Sneathiella marina</name>
    <dbReference type="NCBI Taxonomy" id="2950108"/>
    <lineage>
        <taxon>Bacteria</taxon>
        <taxon>Pseudomonadati</taxon>
        <taxon>Pseudomonadota</taxon>
        <taxon>Alphaproteobacteria</taxon>
        <taxon>Sneathiellales</taxon>
        <taxon>Sneathiellaceae</taxon>
        <taxon>Sneathiella</taxon>
    </lineage>
</organism>
<dbReference type="RefSeq" id="WP_251933669.1">
    <property type="nucleotide sequence ID" value="NZ_CP098747.1"/>
</dbReference>
<name>A0ABY4W1G6_9PROT</name>
<dbReference type="EMBL" id="CP098747">
    <property type="protein sequence ID" value="USG60789.1"/>
    <property type="molecule type" value="Genomic_DNA"/>
</dbReference>
<proteinExistence type="predicted"/>
<dbReference type="InterPro" id="IPR021252">
    <property type="entry name" value="DUF2794"/>
</dbReference>
<dbReference type="Pfam" id="PF10984">
    <property type="entry name" value="DUF2794"/>
    <property type="match status" value="1"/>
</dbReference>
<accession>A0ABY4W1G6</accession>
<evidence type="ECO:0000313" key="2">
    <source>
        <dbReference type="Proteomes" id="UP001056291"/>
    </source>
</evidence>
<sequence length="124" mass="14362">MSEVVSFDDHHLTRSAKQTQSGQHSAPVFFNRLELSQILQVYGQMVAKSEWRDYAIGQDKNTCIFAIFHRSTDRPLYRIYKEPRLAAKQGAFSVLAQNGRILKRGKTLDQVLKVFDRMRFKAID</sequence>